<dbReference type="PROSITE" id="PS51450">
    <property type="entry name" value="LRR"/>
    <property type="match status" value="1"/>
</dbReference>
<dbReference type="Proteomes" id="UP000593565">
    <property type="component" value="Unassembled WGS sequence"/>
</dbReference>
<dbReference type="EMBL" id="JAAGNN010000024">
    <property type="protein sequence ID" value="KAF4072885.1"/>
    <property type="molecule type" value="Genomic_DNA"/>
</dbReference>
<keyword evidence="5" id="KW-1185">Reference proteome</keyword>
<dbReference type="PANTHER" id="PTHR31450">
    <property type="entry name" value="LEUCINE-RICH REPEAT-CONTAINING PROTEIN 19 LRRC19 FAMILY MEMBER"/>
    <property type="match status" value="1"/>
</dbReference>
<feature type="signal peptide" evidence="3">
    <location>
        <begin position="1"/>
        <end position="18"/>
    </location>
</feature>
<dbReference type="SUPFAM" id="SSF52058">
    <property type="entry name" value="L domain-like"/>
    <property type="match status" value="1"/>
</dbReference>
<evidence type="ECO:0000313" key="5">
    <source>
        <dbReference type="Proteomes" id="UP000593565"/>
    </source>
</evidence>
<protein>
    <submittedName>
        <fullName evidence="4">Uncharacterized protein</fullName>
    </submittedName>
</protein>
<dbReference type="InterPro" id="IPR032675">
    <property type="entry name" value="LRR_dom_sf"/>
</dbReference>
<dbReference type="InterPro" id="IPR003591">
    <property type="entry name" value="Leu-rich_rpt_typical-subtyp"/>
</dbReference>
<keyword evidence="2" id="KW-0677">Repeat</keyword>
<name>A0A7J5ZQL0_AMEME</name>
<feature type="chain" id="PRO_5029622236" evidence="3">
    <location>
        <begin position="19"/>
        <end position="120"/>
    </location>
</feature>
<evidence type="ECO:0000256" key="3">
    <source>
        <dbReference type="SAM" id="SignalP"/>
    </source>
</evidence>
<dbReference type="AlphaFoldDB" id="A0A7J5ZQL0"/>
<gene>
    <name evidence="4" type="ORF">AMELA_G00252620</name>
</gene>
<evidence type="ECO:0000256" key="2">
    <source>
        <dbReference type="ARBA" id="ARBA00022737"/>
    </source>
</evidence>
<reference evidence="4 5" key="1">
    <citation type="submission" date="2020-02" db="EMBL/GenBank/DDBJ databases">
        <title>A chromosome-scale genome assembly of the black bullhead catfish (Ameiurus melas).</title>
        <authorList>
            <person name="Wen M."/>
            <person name="Zham M."/>
            <person name="Cabau C."/>
            <person name="Klopp C."/>
            <person name="Donnadieu C."/>
            <person name="Roques C."/>
            <person name="Bouchez O."/>
            <person name="Lampietro C."/>
            <person name="Jouanno E."/>
            <person name="Herpin A."/>
            <person name="Louis A."/>
            <person name="Berthelot C."/>
            <person name="Parey E."/>
            <person name="Roest-Crollius H."/>
            <person name="Braasch I."/>
            <person name="Postlethwait J."/>
            <person name="Robinson-Rechavi M."/>
            <person name="Echchiki A."/>
            <person name="Begum T."/>
            <person name="Montfort J."/>
            <person name="Schartl M."/>
            <person name="Bobe J."/>
            <person name="Guiguen Y."/>
        </authorList>
    </citation>
    <scope>NUCLEOTIDE SEQUENCE [LARGE SCALE GENOMIC DNA]</scope>
    <source>
        <strain evidence="4">M_S1</strain>
        <tissue evidence="4">Blood</tissue>
    </source>
</reference>
<accession>A0A7J5ZQL0</accession>
<evidence type="ECO:0000256" key="1">
    <source>
        <dbReference type="ARBA" id="ARBA00022614"/>
    </source>
</evidence>
<keyword evidence="3" id="KW-0732">Signal</keyword>
<evidence type="ECO:0000313" key="4">
    <source>
        <dbReference type="EMBL" id="KAF4072885.1"/>
    </source>
</evidence>
<sequence length="120" mass="13114">MMVKEVVLLWTLAQLAASVEVNISNKTLANIPTSTNNGNITSLILHHNRIVMNSSDTQALRSYSKLTELDLSYNLIEQLPDGAFSALGSLETLRLTGNKLQTIRNRDVQGLEETQDSGSG</sequence>
<comment type="caution">
    <text evidence="4">The sequence shown here is derived from an EMBL/GenBank/DDBJ whole genome shotgun (WGS) entry which is preliminary data.</text>
</comment>
<dbReference type="InterPro" id="IPR001611">
    <property type="entry name" value="Leu-rich_rpt"/>
</dbReference>
<keyword evidence="1" id="KW-0433">Leucine-rich repeat</keyword>
<dbReference type="SMART" id="SM00369">
    <property type="entry name" value="LRR_TYP"/>
    <property type="match status" value="2"/>
</dbReference>
<dbReference type="Gene3D" id="3.80.10.10">
    <property type="entry name" value="Ribonuclease Inhibitor"/>
    <property type="match status" value="1"/>
</dbReference>
<organism evidence="4 5">
    <name type="scientific">Ameiurus melas</name>
    <name type="common">Black bullhead</name>
    <name type="synonym">Silurus melas</name>
    <dbReference type="NCBI Taxonomy" id="219545"/>
    <lineage>
        <taxon>Eukaryota</taxon>
        <taxon>Metazoa</taxon>
        <taxon>Chordata</taxon>
        <taxon>Craniata</taxon>
        <taxon>Vertebrata</taxon>
        <taxon>Euteleostomi</taxon>
        <taxon>Actinopterygii</taxon>
        <taxon>Neopterygii</taxon>
        <taxon>Teleostei</taxon>
        <taxon>Ostariophysi</taxon>
        <taxon>Siluriformes</taxon>
        <taxon>Ictaluridae</taxon>
        <taxon>Ameiurus</taxon>
    </lineage>
</organism>
<dbReference type="PANTHER" id="PTHR31450:SF3">
    <property type="entry name" value="TYPE III ENDOSOME MEMBRANE PROTEIN TEMP"/>
    <property type="match status" value="1"/>
</dbReference>
<dbReference type="Pfam" id="PF13855">
    <property type="entry name" value="LRR_8"/>
    <property type="match status" value="1"/>
</dbReference>
<proteinExistence type="predicted"/>